<evidence type="ECO:0000259" key="1">
    <source>
        <dbReference type="PROSITE" id="PS50097"/>
    </source>
</evidence>
<dbReference type="PANTHER" id="PTHR47843">
    <property type="entry name" value="BTB DOMAIN-CONTAINING PROTEIN-RELATED"/>
    <property type="match status" value="1"/>
</dbReference>
<dbReference type="RefSeq" id="XP_033686321.1">
    <property type="nucleotide sequence ID" value="XM_033835457.1"/>
</dbReference>
<dbReference type="InterPro" id="IPR011333">
    <property type="entry name" value="SKP1/BTB/POZ_sf"/>
</dbReference>
<evidence type="ECO:0000313" key="3">
    <source>
        <dbReference type="Proteomes" id="UP000800094"/>
    </source>
</evidence>
<dbReference type="InterPro" id="IPR000210">
    <property type="entry name" value="BTB/POZ_dom"/>
</dbReference>
<feature type="domain" description="BTB" evidence="1">
    <location>
        <begin position="81"/>
        <end position="147"/>
    </location>
</feature>
<dbReference type="AlphaFoldDB" id="A0A6A6IM60"/>
<sequence length="326" mass="37176">MRDHADYIPKIYFIALALRRSACILHFVPFHVAIPLSSFRNTSERATNNLNQLPTYTIVGKRRYEHFQESMQSLLQSGKHSDFVITCGDDTYNVHKSIVCSQSDFFDAASRFGKEGEEGKVDLPDDDPETVKNMMQYLYGLDYHLPSDNASGPIHVMLPRDPSASMNNTAITWARRVDMTVWKLGTVLVEAIQRYHPQIYKDSDRAIMLQLDDKAQELAVNEVYNHVVTVSNNFTKEFPDPPCCKYLRTHAEVYALAEKYNISGLKEAAAEKFQDTMEDIFTGQSFYDTVRFVYTSTPDTDDCLRDIVAGRIAVEKNVYGMYPELG</sequence>
<dbReference type="Pfam" id="PF00651">
    <property type="entry name" value="BTB"/>
    <property type="match status" value="1"/>
</dbReference>
<organism evidence="2 3">
    <name type="scientific">Trematosphaeria pertusa</name>
    <dbReference type="NCBI Taxonomy" id="390896"/>
    <lineage>
        <taxon>Eukaryota</taxon>
        <taxon>Fungi</taxon>
        <taxon>Dikarya</taxon>
        <taxon>Ascomycota</taxon>
        <taxon>Pezizomycotina</taxon>
        <taxon>Dothideomycetes</taxon>
        <taxon>Pleosporomycetidae</taxon>
        <taxon>Pleosporales</taxon>
        <taxon>Massarineae</taxon>
        <taxon>Trematosphaeriaceae</taxon>
        <taxon>Trematosphaeria</taxon>
    </lineage>
</organism>
<proteinExistence type="predicted"/>
<evidence type="ECO:0000313" key="2">
    <source>
        <dbReference type="EMBL" id="KAF2251317.1"/>
    </source>
</evidence>
<dbReference type="Gene3D" id="3.30.710.10">
    <property type="entry name" value="Potassium Channel Kv1.1, Chain A"/>
    <property type="match status" value="1"/>
</dbReference>
<keyword evidence="3" id="KW-1185">Reference proteome</keyword>
<dbReference type="PANTHER" id="PTHR47843:SF5">
    <property type="entry name" value="BTB_POZ DOMAIN PROTEIN"/>
    <property type="match status" value="1"/>
</dbReference>
<dbReference type="PROSITE" id="PS50097">
    <property type="entry name" value="BTB"/>
    <property type="match status" value="1"/>
</dbReference>
<dbReference type="SUPFAM" id="SSF54695">
    <property type="entry name" value="POZ domain"/>
    <property type="match status" value="1"/>
</dbReference>
<dbReference type="OrthoDB" id="6359816at2759"/>
<dbReference type="Proteomes" id="UP000800094">
    <property type="component" value="Unassembled WGS sequence"/>
</dbReference>
<reference evidence="2" key="1">
    <citation type="journal article" date="2020" name="Stud. Mycol.">
        <title>101 Dothideomycetes genomes: a test case for predicting lifestyles and emergence of pathogens.</title>
        <authorList>
            <person name="Haridas S."/>
            <person name="Albert R."/>
            <person name="Binder M."/>
            <person name="Bloem J."/>
            <person name="Labutti K."/>
            <person name="Salamov A."/>
            <person name="Andreopoulos B."/>
            <person name="Baker S."/>
            <person name="Barry K."/>
            <person name="Bills G."/>
            <person name="Bluhm B."/>
            <person name="Cannon C."/>
            <person name="Castanera R."/>
            <person name="Culley D."/>
            <person name="Daum C."/>
            <person name="Ezra D."/>
            <person name="Gonzalez J."/>
            <person name="Henrissat B."/>
            <person name="Kuo A."/>
            <person name="Liang C."/>
            <person name="Lipzen A."/>
            <person name="Lutzoni F."/>
            <person name="Magnuson J."/>
            <person name="Mondo S."/>
            <person name="Nolan M."/>
            <person name="Ohm R."/>
            <person name="Pangilinan J."/>
            <person name="Park H.-J."/>
            <person name="Ramirez L."/>
            <person name="Alfaro M."/>
            <person name="Sun H."/>
            <person name="Tritt A."/>
            <person name="Yoshinaga Y."/>
            <person name="Zwiers L.-H."/>
            <person name="Turgeon B."/>
            <person name="Goodwin S."/>
            <person name="Spatafora J."/>
            <person name="Crous P."/>
            <person name="Grigoriev I."/>
        </authorList>
    </citation>
    <scope>NUCLEOTIDE SEQUENCE</scope>
    <source>
        <strain evidence="2">CBS 122368</strain>
    </source>
</reference>
<dbReference type="GeneID" id="54588787"/>
<protein>
    <recommendedName>
        <fullName evidence="1">BTB domain-containing protein</fullName>
    </recommendedName>
</protein>
<name>A0A6A6IM60_9PLEO</name>
<gene>
    <name evidence="2" type="ORF">BU26DRAFT_603766</name>
</gene>
<dbReference type="CDD" id="cd18186">
    <property type="entry name" value="BTB_POZ_ZBTB_KLHL-like"/>
    <property type="match status" value="1"/>
</dbReference>
<accession>A0A6A6IM60</accession>
<dbReference type="EMBL" id="ML987193">
    <property type="protein sequence ID" value="KAF2251317.1"/>
    <property type="molecule type" value="Genomic_DNA"/>
</dbReference>